<dbReference type="STRING" id="1280941.HY2_08680"/>
<protein>
    <recommendedName>
        <fullName evidence="1">Helix-turn-helix domain-containing protein</fullName>
    </recommendedName>
</protein>
<reference evidence="2 3" key="1">
    <citation type="submission" date="2013-04" db="EMBL/GenBank/DDBJ databases">
        <title>Hyphomonas sp. T24B3 Genome Sequencing.</title>
        <authorList>
            <person name="Lai Q."/>
            <person name="Shao Z."/>
        </authorList>
    </citation>
    <scope>NUCLEOTIDE SEQUENCE [LARGE SCALE GENOMIC DNA]</scope>
    <source>
        <strain evidence="2 3">T24B3</strain>
    </source>
</reference>
<name>A0A062U1W4_9PROT</name>
<comment type="caution">
    <text evidence="2">The sequence shown here is derived from an EMBL/GenBank/DDBJ whole genome shotgun (WGS) entry which is preliminary data.</text>
</comment>
<gene>
    <name evidence="2" type="ORF">HY3_10045</name>
</gene>
<dbReference type="OrthoDB" id="9806994at2"/>
<evidence type="ECO:0000313" key="2">
    <source>
        <dbReference type="EMBL" id="RAN34829.1"/>
    </source>
</evidence>
<evidence type="ECO:0000313" key="3">
    <source>
        <dbReference type="Proteomes" id="UP000249123"/>
    </source>
</evidence>
<evidence type="ECO:0000259" key="1">
    <source>
        <dbReference type="Pfam" id="PF12728"/>
    </source>
</evidence>
<dbReference type="Proteomes" id="UP000249123">
    <property type="component" value="Unassembled WGS sequence"/>
</dbReference>
<sequence length="75" mass="8735">MTNTHENGGRKSPFLRAQEAADYLGLTRSTLEHYRWIGGGPSYRKHGGLVFYHIDDLIEWSERRKFKDSATRVRP</sequence>
<organism evidence="2 3">
    <name type="scientific">Hyphomonas pacifica</name>
    <dbReference type="NCBI Taxonomy" id="1280941"/>
    <lineage>
        <taxon>Bacteria</taxon>
        <taxon>Pseudomonadati</taxon>
        <taxon>Pseudomonadota</taxon>
        <taxon>Alphaproteobacteria</taxon>
        <taxon>Hyphomonadales</taxon>
        <taxon>Hyphomonadaceae</taxon>
        <taxon>Hyphomonas</taxon>
    </lineage>
</organism>
<dbReference type="eggNOG" id="COG3311">
    <property type="taxonomic scope" value="Bacteria"/>
</dbReference>
<dbReference type="EMBL" id="AWFB01000008">
    <property type="protein sequence ID" value="RAN34829.1"/>
    <property type="molecule type" value="Genomic_DNA"/>
</dbReference>
<feature type="domain" description="Helix-turn-helix" evidence="1">
    <location>
        <begin position="14"/>
        <end position="64"/>
    </location>
</feature>
<dbReference type="InterPro" id="IPR041657">
    <property type="entry name" value="HTH_17"/>
</dbReference>
<accession>A0A062U1W4</accession>
<dbReference type="AlphaFoldDB" id="A0A062U1W4"/>
<dbReference type="InterPro" id="IPR009061">
    <property type="entry name" value="DNA-bd_dom_put_sf"/>
</dbReference>
<keyword evidence="3" id="KW-1185">Reference proteome</keyword>
<dbReference type="RefSeq" id="WP_013300171.1">
    <property type="nucleotide sequence ID" value="NZ_AWFA01000006.1"/>
</dbReference>
<dbReference type="Pfam" id="PF12728">
    <property type="entry name" value="HTH_17"/>
    <property type="match status" value="1"/>
</dbReference>
<dbReference type="SUPFAM" id="SSF46955">
    <property type="entry name" value="Putative DNA-binding domain"/>
    <property type="match status" value="1"/>
</dbReference>
<proteinExistence type="predicted"/>